<dbReference type="GO" id="GO:0004343">
    <property type="term" value="F:glucosamine 6-phosphate N-acetyltransferase activity"/>
    <property type="evidence" value="ECO:0007669"/>
    <property type="project" value="TreeGrafter"/>
</dbReference>
<dbReference type="InterPro" id="IPR016181">
    <property type="entry name" value="Acyl_CoA_acyltransferase"/>
</dbReference>
<dbReference type="Gene3D" id="3.40.630.30">
    <property type="match status" value="1"/>
</dbReference>
<dbReference type="EMBL" id="PCWQ01000007">
    <property type="protein sequence ID" value="PIR07112.1"/>
    <property type="molecule type" value="Genomic_DNA"/>
</dbReference>
<evidence type="ECO:0000313" key="3">
    <source>
        <dbReference type="Proteomes" id="UP000230564"/>
    </source>
</evidence>
<sequence>MNFIIRQLEEADFSDNSGFVETMANMSDVGDLDFNQLKTIWQKAKQQEAYFFVAASQEEDSKNQIIATVKLLIEPKYFYGGKAAGHIEDVVTRKGFEGNGLAKALLKEAIKTAEKNNCYKIILDCSKELTTFYEKIGFKEYSICMRLNFKK</sequence>
<dbReference type="CDD" id="cd04301">
    <property type="entry name" value="NAT_SF"/>
    <property type="match status" value="1"/>
</dbReference>
<dbReference type="InterPro" id="IPR000182">
    <property type="entry name" value="GNAT_dom"/>
</dbReference>
<feature type="domain" description="N-acetyltransferase" evidence="1">
    <location>
        <begin position="24"/>
        <end position="151"/>
    </location>
</feature>
<accession>A0A2H0NDZ2</accession>
<dbReference type="Pfam" id="PF00583">
    <property type="entry name" value="Acetyltransf_1"/>
    <property type="match status" value="1"/>
</dbReference>
<proteinExistence type="predicted"/>
<evidence type="ECO:0000313" key="2">
    <source>
        <dbReference type="EMBL" id="PIR07112.1"/>
    </source>
</evidence>
<comment type="caution">
    <text evidence="2">The sequence shown here is derived from an EMBL/GenBank/DDBJ whole genome shotgun (WGS) entry which is preliminary data.</text>
</comment>
<dbReference type="SUPFAM" id="SSF55729">
    <property type="entry name" value="Acyl-CoA N-acyltransferases (Nat)"/>
    <property type="match status" value="1"/>
</dbReference>
<organism evidence="2 3">
    <name type="scientific">Candidatus Komeilibacteria bacterium CG11_big_fil_rev_8_21_14_0_20_36_20</name>
    <dbReference type="NCBI Taxonomy" id="1974477"/>
    <lineage>
        <taxon>Bacteria</taxon>
        <taxon>Candidatus Komeiliibacteriota</taxon>
    </lineage>
</organism>
<dbReference type="Proteomes" id="UP000230564">
    <property type="component" value="Unassembled WGS sequence"/>
</dbReference>
<dbReference type="PROSITE" id="PS51186">
    <property type="entry name" value="GNAT"/>
    <property type="match status" value="1"/>
</dbReference>
<dbReference type="AlphaFoldDB" id="A0A2H0NDZ2"/>
<protein>
    <recommendedName>
        <fullName evidence="1">N-acetyltransferase domain-containing protein</fullName>
    </recommendedName>
</protein>
<reference evidence="2 3" key="1">
    <citation type="submission" date="2017-09" db="EMBL/GenBank/DDBJ databases">
        <title>Depth-based differentiation of microbial function through sediment-hosted aquifers and enrichment of novel symbionts in the deep terrestrial subsurface.</title>
        <authorList>
            <person name="Probst A.J."/>
            <person name="Ladd B."/>
            <person name="Jarett J.K."/>
            <person name="Geller-Mcgrath D.E."/>
            <person name="Sieber C.M."/>
            <person name="Emerson J.B."/>
            <person name="Anantharaman K."/>
            <person name="Thomas B.C."/>
            <person name="Malmstrom R."/>
            <person name="Stieglmeier M."/>
            <person name="Klingl A."/>
            <person name="Woyke T."/>
            <person name="Ryan C.M."/>
            <person name="Banfield J.F."/>
        </authorList>
    </citation>
    <scope>NUCLEOTIDE SEQUENCE [LARGE SCALE GENOMIC DNA]</scope>
    <source>
        <strain evidence="2">CG11_big_fil_rev_8_21_14_0_20_36_20</strain>
    </source>
</reference>
<evidence type="ECO:0000259" key="1">
    <source>
        <dbReference type="PROSITE" id="PS51186"/>
    </source>
</evidence>
<gene>
    <name evidence="2" type="ORF">COV55_01635</name>
</gene>
<dbReference type="InterPro" id="IPR039143">
    <property type="entry name" value="GNPNAT1-like"/>
</dbReference>
<dbReference type="PANTHER" id="PTHR13355:SF11">
    <property type="entry name" value="GLUCOSAMINE 6-PHOSPHATE N-ACETYLTRANSFERASE"/>
    <property type="match status" value="1"/>
</dbReference>
<dbReference type="PANTHER" id="PTHR13355">
    <property type="entry name" value="GLUCOSAMINE 6-PHOSPHATE N-ACETYLTRANSFERASE"/>
    <property type="match status" value="1"/>
</dbReference>
<name>A0A2H0NDZ2_9BACT</name>